<name>A0A0L6U2L1_9FIRM</name>
<accession>A0A0L6U2L1</accession>
<dbReference type="RefSeq" id="WP_050739231.1">
    <property type="nucleotide sequence ID" value="NZ_LGYO01000009.1"/>
</dbReference>
<keyword evidence="2" id="KW-1185">Reference proteome</keyword>
<evidence type="ECO:0000313" key="2">
    <source>
        <dbReference type="Proteomes" id="UP000036873"/>
    </source>
</evidence>
<dbReference type="PANTHER" id="PTHR42827:SF1">
    <property type="entry name" value="IRON-SULFUR CLUSTER-BINDING PROTEIN"/>
    <property type="match status" value="1"/>
</dbReference>
<organism evidence="1 2">
    <name type="scientific">Acetobacterium bakii</name>
    <dbReference type="NCBI Taxonomy" id="52689"/>
    <lineage>
        <taxon>Bacteria</taxon>
        <taxon>Bacillati</taxon>
        <taxon>Bacillota</taxon>
        <taxon>Clostridia</taxon>
        <taxon>Eubacteriales</taxon>
        <taxon>Eubacteriaceae</taxon>
        <taxon>Acetobacterium</taxon>
    </lineage>
</organism>
<protein>
    <submittedName>
        <fullName evidence="1">(Fe-S)-binding protein</fullName>
    </submittedName>
</protein>
<dbReference type="PANTHER" id="PTHR42827">
    <property type="entry name" value="IRON-SULFUR CLUSTER-BINDING PROTEIN-RELATED"/>
    <property type="match status" value="1"/>
</dbReference>
<reference evidence="2" key="1">
    <citation type="submission" date="2015-07" db="EMBL/GenBank/DDBJ databases">
        <title>Draft genome sequence of Acetobacterium bakii DSM 8293, a potential psychrophilic chemical producer through syngas fermentation.</title>
        <authorList>
            <person name="Song Y."/>
            <person name="Hwang S."/>
            <person name="Cho B.-K."/>
        </authorList>
    </citation>
    <scope>NUCLEOTIDE SEQUENCE [LARGE SCALE GENOMIC DNA]</scope>
    <source>
        <strain evidence="2">DSM 8239</strain>
    </source>
</reference>
<dbReference type="OrthoDB" id="9784571at2"/>
<comment type="caution">
    <text evidence="1">The sequence shown here is derived from an EMBL/GenBank/DDBJ whole genome shotgun (WGS) entry which is preliminary data.</text>
</comment>
<dbReference type="EMBL" id="LGYO01000009">
    <property type="protein sequence ID" value="KNZ42753.1"/>
    <property type="molecule type" value="Genomic_DNA"/>
</dbReference>
<proteinExistence type="predicted"/>
<dbReference type="AlphaFoldDB" id="A0A0L6U2L1"/>
<sequence length="260" mass="29331">MNKKLEDLITEYVKSYKALKHTETDWREPIIGFADAGDQLFSKLKEIIGPNHALPADIVPNAKSVIVFFLPFSKEIVKSNIGGEESSREWDIACIETNNLINDLSRYLYEAITEMGFNASLLPSTYNYDEEKLISDWSHRSVAYISGIGKFGIHNMLITKRGCCGRLGSVITDLELTPTPRSEEEYCLYKVNGTCQKCLEKCVNLAFDQQDGEVFFDRKKCNEQIYEKIVPEYSIGLGDACGKCMCGMPCSFIIPRGIKD</sequence>
<dbReference type="Proteomes" id="UP000036873">
    <property type="component" value="Unassembled WGS sequence"/>
</dbReference>
<evidence type="ECO:0000313" key="1">
    <source>
        <dbReference type="EMBL" id="KNZ42753.1"/>
    </source>
</evidence>
<gene>
    <name evidence="1" type="ORF">AKG39_04795</name>
</gene>
<dbReference type="STRING" id="52689.AKG39_04795"/>